<protein>
    <submittedName>
        <fullName evidence="1">Uncharacterized protein</fullName>
    </submittedName>
</protein>
<evidence type="ECO:0000313" key="1">
    <source>
        <dbReference type="EMBL" id="EQA73302.1"/>
    </source>
</evidence>
<dbReference type="AlphaFoldDB" id="T0GWH3"/>
<accession>T0GWH3</accession>
<dbReference type="EMBL" id="AKWY02000004">
    <property type="protein sequence ID" value="EQA73302.1"/>
    <property type="molecule type" value="Genomic_DNA"/>
</dbReference>
<reference evidence="1 2" key="1">
    <citation type="submission" date="2013-05" db="EMBL/GenBank/DDBJ databases">
        <authorList>
            <person name="Harkins D.M."/>
            <person name="Durkin A.S."/>
            <person name="Brinkac L.M."/>
            <person name="Haft D.H."/>
            <person name="Selengut J.D."/>
            <person name="Sanka R."/>
            <person name="DePew J."/>
            <person name="Purushe J."/>
            <person name="Hartskeerl R.A."/>
            <person name="Ahmed A."/>
            <person name="van der Linden H."/>
            <person name="Goris M.G.A."/>
            <person name="Vinetz J.M."/>
            <person name="Sutton G.G."/>
            <person name="Nierman W.C."/>
            <person name="Fouts D.E."/>
        </authorList>
    </citation>
    <scope>NUCLEOTIDE SEQUENCE [LARGE SCALE GENOMIC DNA]</scope>
    <source>
        <strain evidence="1 2">CZ214</strain>
    </source>
</reference>
<gene>
    <name evidence="1" type="ORF">LEP1GSC059_0447</name>
</gene>
<proteinExistence type="predicted"/>
<organism evidence="1 2">
    <name type="scientific">Leptospira noguchii serovar Panama str. CZ214</name>
    <dbReference type="NCBI Taxonomy" id="1001595"/>
    <lineage>
        <taxon>Bacteria</taxon>
        <taxon>Pseudomonadati</taxon>
        <taxon>Spirochaetota</taxon>
        <taxon>Spirochaetia</taxon>
        <taxon>Leptospirales</taxon>
        <taxon>Leptospiraceae</taxon>
        <taxon>Leptospira</taxon>
    </lineage>
</organism>
<comment type="caution">
    <text evidence="1">The sequence shown here is derived from an EMBL/GenBank/DDBJ whole genome shotgun (WGS) entry which is preliminary data.</text>
</comment>
<sequence length="45" mass="5193">MKNSISVNKTALIDRFDETKANGDSFFNNSNKVFRKPIFTIKNKL</sequence>
<dbReference type="Proteomes" id="UP000015442">
    <property type="component" value="Unassembled WGS sequence"/>
</dbReference>
<name>T0GWH3_9LEPT</name>
<evidence type="ECO:0000313" key="2">
    <source>
        <dbReference type="Proteomes" id="UP000015442"/>
    </source>
</evidence>